<evidence type="ECO:0000313" key="1">
    <source>
        <dbReference type="EMBL" id="MBW4659692.1"/>
    </source>
</evidence>
<dbReference type="Proteomes" id="UP000757435">
    <property type="component" value="Unassembled WGS sequence"/>
</dbReference>
<sequence>MIEAGIALGELTSTPGDLEYFVEYFEDLRSLYDEGKHEAMLIQIYQFDRKSVLGSNDGFYNASSI</sequence>
<organism evidence="1 2">
    <name type="scientific">Drouetiella hepatica Uher 2000/2452</name>
    <dbReference type="NCBI Taxonomy" id="904376"/>
    <lineage>
        <taxon>Bacteria</taxon>
        <taxon>Bacillati</taxon>
        <taxon>Cyanobacteriota</taxon>
        <taxon>Cyanophyceae</taxon>
        <taxon>Oculatellales</taxon>
        <taxon>Oculatellaceae</taxon>
        <taxon>Drouetiella</taxon>
    </lineage>
</organism>
<name>A0A951UMT0_9CYAN</name>
<accession>A0A951UMT0</accession>
<dbReference type="AlphaFoldDB" id="A0A951UMT0"/>
<protein>
    <submittedName>
        <fullName evidence="1">Uncharacterized protein</fullName>
    </submittedName>
</protein>
<gene>
    <name evidence="1" type="ORF">KME15_13530</name>
</gene>
<reference evidence="1" key="2">
    <citation type="journal article" date="2022" name="Microbiol. Resour. Announc.">
        <title>Metagenome Sequencing to Explore Phylogenomics of Terrestrial Cyanobacteria.</title>
        <authorList>
            <person name="Ward R.D."/>
            <person name="Stajich J.E."/>
            <person name="Johansen J.R."/>
            <person name="Huntemann M."/>
            <person name="Clum A."/>
            <person name="Foster B."/>
            <person name="Foster B."/>
            <person name="Roux S."/>
            <person name="Palaniappan K."/>
            <person name="Varghese N."/>
            <person name="Mukherjee S."/>
            <person name="Reddy T.B.K."/>
            <person name="Daum C."/>
            <person name="Copeland A."/>
            <person name="Chen I.A."/>
            <person name="Ivanova N.N."/>
            <person name="Kyrpides N.C."/>
            <person name="Shapiro N."/>
            <person name="Eloe-Fadrosh E.A."/>
            <person name="Pietrasiak N."/>
        </authorList>
    </citation>
    <scope>NUCLEOTIDE SEQUENCE</scope>
    <source>
        <strain evidence="1">UHER 2000/2452</strain>
    </source>
</reference>
<proteinExistence type="predicted"/>
<reference evidence="1" key="1">
    <citation type="submission" date="2021-05" db="EMBL/GenBank/DDBJ databases">
        <authorList>
            <person name="Pietrasiak N."/>
            <person name="Ward R."/>
            <person name="Stajich J.E."/>
            <person name="Kurbessoian T."/>
        </authorList>
    </citation>
    <scope>NUCLEOTIDE SEQUENCE</scope>
    <source>
        <strain evidence="1">UHER 2000/2452</strain>
    </source>
</reference>
<comment type="caution">
    <text evidence="1">The sequence shown here is derived from an EMBL/GenBank/DDBJ whole genome shotgun (WGS) entry which is preliminary data.</text>
</comment>
<dbReference type="EMBL" id="JAHHHD010000014">
    <property type="protein sequence ID" value="MBW4659692.1"/>
    <property type="molecule type" value="Genomic_DNA"/>
</dbReference>
<evidence type="ECO:0000313" key="2">
    <source>
        <dbReference type="Proteomes" id="UP000757435"/>
    </source>
</evidence>